<gene>
    <name evidence="1" type="ORF">SAMN04487946_11191</name>
</gene>
<dbReference type="Proteomes" id="UP000199170">
    <property type="component" value="Unassembled WGS sequence"/>
</dbReference>
<name>A0A1H3J1U6_9EURY</name>
<dbReference type="AlphaFoldDB" id="A0A1H3J1U6"/>
<organism evidence="1 2">
    <name type="scientific">Halobellus clavatus</name>
    <dbReference type="NCBI Taxonomy" id="660517"/>
    <lineage>
        <taxon>Archaea</taxon>
        <taxon>Methanobacteriati</taxon>
        <taxon>Methanobacteriota</taxon>
        <taxon>Stenosarchaea group</taxon>
        <taxon>Halobacteria</taxon>
        <taxon>Halobacteriales</taxon>
        <taxon>Haloferacaceae</taxon>
        <taxon>Halobellus</taxon>
    </lineage>
</organism>
<protein>
    <submittedName>
        <fullName evidence="1">Uncharacterized protein</fullName>
    </submittedName>
</protein>
<evidence type="ECO:0000313" key="1">
    <source>
        <dbReference type="EMBL" id="SDY33134.1"/>
    </source>
</evidence>
<evidence type="ECO:0000313" key="2">
    <source>
        <dbReference type="Proteomes" id="UP000199170"/>
    </source>
</evidence>
<proteinExistence type="predicted"/>
<accession>A0A1H3J1U6</accession>
<dbReference type="EMBL" id="FNPB01000011">
    <property type="protein sequence ID" value="SDY33134.1"/>
    <property type="molecule type" value="Genomic_DNA"/>
</dbReference>
<dbReference type="STRING" id="660517.SAMN04487946_11191"/>
<sequence length="666" mass="77376">MREELSRVLDVLNFYRDHGLIASPFQQPSYIFYEFEPDGTSNRFKSWNQRYGHRSVLSTEQVRNHVDRQQSFFNISDNPSELEQGYKNSLRWFRYGLESYHPEDQFLKFIIALENVLVPDRTVWQKKEQLAERAMRLLQIMPKFEKEYRPIFERMYDIRSQIVHDAARDFPELERDVKRLQSRTRMILDVVRSNLDSCDTITDVIDEIEAKEAALREGRQDQAPMGVGDTIEGVGILTDSNGLYYGNVAVQASLQDDGRYLYYDGEVTGLRNVPDHAVFELMDDPALELYIDGELYRTENLRFLNDGLIRDVLQASDEHPIPVLWLDVTPVEGFSLQDGVQTTPFATVLPAKLRMYSDGTRAQFIIVDEEEYTDEFPHSVQYSFDPRQDGAYHLFHIDAMDRDEFEAVVEEYGEFSGQVNWSFSNTLISVSDYFEVCRFAKATADDALESIQFIAEGRNVGELRPQSQISVPPVDWEHLDWYRRLAQLEQHIDEEIRTLGFLVDEQIEVIESASNLSALYDGLDEAMRPAVSWVEVEAETADGRVVQQRKLGPFFNPLHLPEQDIPEEDEDLVEEWAETRHRPFKNEVSTTMTLQEALDELDDFAEEWSNDISDIGETLHLPPELEMMEEPEGLQTRLKIRFEPVQANLLYLEQDVSYTITELKDE</sequence>
<reference evidence="2" key="1">
    <citation type="submission" date="2016-10" db="EMBL/GenBank/DDBJ databases">
        <authorList>
            <person name="Varghese N."/>
            <person name="Submissions S."/>
        </authorList>
    </citation>
    <scope>NUCLEOTIDE SEQUENCE [LARGE SCALE GENOMIC DNA]</scope>
    <source>
        <strain evidence="2">CGMCC 1.10118</strain>
    </source>
</reference>
<keyword evidence="2" id="KW-1185">Reference proteome</keyword>